<dbReference type="Pfam" id="PF14579">
    <property type="entry name" value="HHH_6"/>
    <property type="match status" value="1"/>
</dbReference>
<feature type="domain" description="Polymerase/histidinol phosphatase N-terminal" evidence="9">
    <location>
        <begin position="5"/>
        <end position="117"/>
    </location>
</feature>
<dbReference type="Gene3D" id="1.10.150.870">
    <property type="match status" value="1"/>
</dbReference>
<accession>A0A7G1HZU1</accession>
<feature type="coiled-coil region" evidence="8">
    <location>
        <begin position="76"/>
        <end position="103"/>
    </location>
</feature>
<evidence type="ECO:0000256" key="3">
    <source>
        <dbReference type="ARBA" id="ARBA00022679"/>
    </source>
</evidence>
<dbReference type="EMBL" id="AP023322">
    <property type="protein sequence ID" value="BCI63708.1"/>
    <property type="molecule type" value="Genomic_DNA"/>
</dbReference>
<dbReference type="PANTHER" id="PTHR32294">
    <property type="entry name" value="DNA POLYMERASE III SUBUNIT ALPHA"/>
    <property type="match status" value="1"/>
</dbReference>
<keyword evidence="6 10" id="KW-0239">DNA-directed DNA polymerase</keyword>
<sequence>MHPFVHLHVHSQYSILDGQASIQALVDKAMHDGMRGIAITDHGNMFGIKEFYNYVNKKNGPITNEIKDLKKKITAIEKGEIECENKETEIASLKKQIEETKKKLFKPIIGCEMYVARKRLQDKNGKPDQSGYHLVVLAKNEKGYHNLIKLVSKAWTEGFYMRPRTDRVELEKYHEGLIVSSACLGGEVPKKINKGLIDEAEEAIRWYKNIFGEDYYLELQRHKATVERANHEAYPLQVTANAKILELAKKYNIKVICTNDVHFVDEENAEAHDRLICLSTGKDLDDPNRMLYSKQEWMKTTAEMNEVFADVPEALINTQEICDKVEFYSIDHPPIMPTFAIPEEFGTEEAYRKKYTEEDLFNEFTQDENGNVVLSESAAHAKIKTLGGYDKLYRIKLEADYLKKLTFDGAQKRYGEPLDPEIQERLIFELHIMKTMGFPGYFLIVQDFIAAARNMGVSVGPGRGSAAGSAVAYCLGITQIDPIQYDLLFERFLNPDRISLPDIDIDFDDDGRGEVLRWVTEKYGHEKVAHIITYGTMATKMVIKDVARVQKLPLSESDRLTKLIPDRLPEVNGKSPKINLKNCIAAVPELQRACDSSNELVHDTMKYAQMLEGNVRGTGVHACGTIICRDDITDWVPVSTADDKETGEKMLVTQYEGSVIEDTGLIKMDFLGLKTLSIIKEAISNIKLHTGKDLDIDSISINDVATYKLYSEGKTVGTFQFESAGMQKYLRELQPTTFEDLIAMNALYRPGPMDYIPQFIDRKHGREPIEYDIPVMEKYLKDTYGITVYQEQVMLLSRLLANFTRGESDALRKAMGKKLKDKLDALKPKFIAGGQKNGHDPKTLEKIWADWEKFASYAFNKSHATCYSWVAYQTAYLKANYPSEYMAAVMSRNISNITEITKLMDECKAMGILVLGPDINESNLKFTVNKDGNIRFGLGAIKGVGEAAVNAIMEERNKNGAFTGIFNFVQRVNLNACNKKNIENLALSGGLDSFPELKREQYFAENSKGETFLETLVRYGNKYQVDKATQTNSLFGGSEAIDIAKPDIPTTEPWTDLERLEKERDLVGIYLSAHPLDDYALALEYGCNTKMVDLADKSALLNKEIIMGGIVIGFREGVTKKGKPFGIMKIEDYSGSAEIPLFGNDFVDYRNYGYNGMYLLIRGQYQPRKYNENEYDFRISSISQLPDVKDQLLRNITISIPIRALHKGNIEPLADLLPNEKEAQTQLFFELIDEETNNVVKLFARNSTINITKELINFLNENNDFSFKINAQITN</sequence>
<dbReference type="InterPro" id="IPR029460">
    <property type="entry name" value="DNAPol_HHH"/>
</dbReference>
<proteinExistence type="predicted"/>
<evidence type="ECO:0000259" key="9">
    <source>
        <dbReference type="SMART" id="SM00481"/>
    </source>
</evidence>
<keyword evidence="8" id="KW-0175">Coiled coil</keyword>
<reference evidence="11" key="1">
    <citation type="submission" date="2020-07" db="EMBL/GenBank/DDBJ databases">
        <title>Complete genome sequencing of Coprobacter sp. strain 2CBH44.</title>
        <authorList>
            <person name="Sakamoto M."/>
            <person name="Murakami T."/>
            <person name="Mori H."/>
        </authorList>
    </citation>
    <scope>NUCLEOTIDE SEQUENCE [LARGE SCALE GENOMIC DNA]</scope>
    <source>
        <strain evidence="11">2CBH44</strain>
    </source>
</reference>
<keyword evidence="3" id="KW-0808">Transferase</keyword>
<dbReference type="Pfam" id="PF17657">
    <property type="entry name" value="DNA_pol3_finger"/>
    <property type="match status" value="1"/>
</dbReference>
<evidence type="ECO:0000313" key="11">
    <source>
        <dbReference type="Proteomes" id="UP000594042"/>
    </source>
</evidence>
<dbReference type="GO" id="GO:0008408">
    <property type="term" value="F:3'-5' exonuclease activity"/>
    <property type="evidence" value="ECO:0007669"/>
    <property type="project" value="InterPro"/>
</dbReference>
<name>A0A7G1HZU1_9BACT</name>
<dbReference type="CDD" id="cd12113">
    <property type="entry name" value="PHP_PolIIIA_DnaE3"/>
    <property type="match status" value="1"/>
</dbReference>
<dbReference type="InterPro" id="IPR011708">
    <property type="entry name" value="DNA_pol3_alpha_NTPase_dom"/>
</dbReference>
<dbReference type="SUPFAM" id="SSF89550">
    <property type="entry name" value="PHP domain-like"/>
    <property type="match status" value="1"/>
</dbReference>
<evidence type="ECO:0000256" key="1">
    <source>
        <dbReference type="ARBA" id="ARBA00012417"/>
    </source>
</evidence>
<dbReference type="SMART" id="SM00481">
    <property type="entry name" value="POLIIIAc"/>
    <property type="match status" value="1"/>
</dbReference>
<evidence type="ECO:0000256" key="7">
    <source>
        <dbReference type="ARBA" id="ARBA00049244"/>
    </source>
</evidence>
<evidence type="ECO:0000256" key="6">
    <source>
        <dbReference type="ARBA" id="ARBA00022932"/>
    </source>
</evidence>
<dbReference type="PANTHER" id="PTHR32294:SF0">
    <property type="entry name" value="DNA POLYMERASE III SUBUNIT ALPHA"/>
    <property type="match status" value="1"/>
</dbReference>
<protein>
    <recommendedName>
        <fullName evidence="2">DNA polymerase III subunit alpha</fullName>
        <ecNumber evidence="1">2.7.7.7</ecNumber>
    </recommendedName>
</protein>
<dbReference type="InterPro" id="IPR016195">
    <property type="entry name" value="Pol/histidinol_Pase-like"/>
</dbReference>
<gene>
    <name evidence="10" type="ORF">Cop2CBH44_20610</name>
</gene>
<keyword evidence="4" id="KW-0548">Nucleotidyltransferase</keyword>
<comment type="catalytic activity">
    <reaction evidence="7">
        <text>DNA(n) + a 2'-deoxyribonucleoside 5'-triphosphate = DNA(n+1) + diphosphate</text>
        <dbReference type="Rhea" id="RHEA:22508"/>
        <dbReference type="Rhea" id="RHEA-COMP:17339"/>
        <dbReference type="Rhea" id="RHEA-COMP:17340"/>
        <dbReference type="ChEBI" id="CHEBI:33019"/>
        <dbReference type="ChEBI" id="CHEBI:61560"/>
        <dbReference type="ChEBI" id="CHEBI:173112"/>
        <dbReference type="EC" id="2.7.7.7"/>
    </reaction>
</comment>
<keyword evidence="5" id="KW-0235">DNA replication</keyword>
<organism evidence="10 11">
    <name type="scientific">Coprobacter secundus subsp. similis</name>
    <dbReference type="NCBI Taxonomy" id="2751153"/>
    <lineage>
        <taxon>Bacteria</taxon>
        <taxon>Pseudomonadati</taxon>
        <taxon>Bacteroidota</taxon>
        <taxon>Bacteroidia</taxon>
        <taxon>Bacteroidales</taxon>
        <taxon>Barnesiellaceae</taxon>
        <taxon>Coprobacter</taxon>
    </lineage>
</organism>
<dbReference type="NCBIfam" id="TIGR00594">
    <property type="entry name" value="polc"/>
    <property type="match status" value="1"/>
</dbReference>
<dbReference type="NCBIfam" id="NF004226">
    <property type="entry name" value="PRK05673.1"/>
    <property type="match status" value="1"/>
</dbReference>
<keyword evidence="11" id="KW-1185">Reference proteome</keyword>
<dbReference type="RefSeq" id="WP_200754758.1">
    <property type="nucleotide sequence ID" value="NZ_AP023322.1"/>
</dbReference>
<dbReference type="Gene3D" id="1.10.10.1600">
    <property type="entry name" value="Bacterial DNA polymerase III alpha subunit, thumb domain"/>
    <property type="match status" value="1"/>
</dbReference>
<dbReference type="GO" id="GO:0006260">
    <property type="term" value="P:DNA replication"/>
    <property type="evidence" value="ECO:0007669"/>
    <property type="project" value="UniProtKB-KW"/>
</dbReference>
<dbReference type="KEGG" id="copr:Cop2CBH44_20610"/>
<dbReference type="InterPro" id="IPR040982">
    <property type="entry name" value="DNA_pol3_finger"/>
</dbReference>
<dbReference type="InterPro" id="IPR004013">
    <property type="entry name" value="PHP_dom"/>
</dbReference>
<dbReference type="InterPro" id="IPR041931">
    <property type="entry name" value="DNA_pol3_alpha_thumb_dom"/>
</dbReference>
<dbReference type="AlphaFoldDB" id="A0A7G1HZU1"/>
<dbReference type="Pfam" id="PF02811">
    <property type="entry name" value="PHP"/>
    <property type="match status" value="1"/>
</dbReference>
<dbReference type="Proteomes" id="UP000594042">
    <property type="component" value="Chromosome"/>
</dbReference>
<evidence type="ECO:0000256" key="2">
    <source>
        <dbReference type="ARBA" id="ARBA00019114"/>
    </source>
</evidence>
<evidence type="ECO:0000256" key="4">
    <source>
        <dbReference type="ARBA" id="ARBA00022695"/>
    </source>
</evidence>
<dbReference type="EC" id="2.7.7.7" evidence="1"/>
<dbReference type="Pfam" id="PF07733">
    <property type="entry name" value="DNA_pol3_alpha"/>
    <property type="match status" value="1"/>
</dbReference>
<dbReference type="InterPro" id="IPR003141">
    <property type="entry name" value="Pol/His_phosphatase_N"/>
</dbReference>
<dbReference type="InterPro" id="IPR004805">
    <property type="entry name" value="DnaE2/DnaE/PolC"/>
</dbReference>
<dbReference type="Gene3D" id="3.20.20.140">
    <property type="entry name" value="Metal-dependent hydrolases"/>
    <property type="match status" value="1"/>
</dbReference>
<dbReference type="CDD" id="cd04485">
    <property type="entry name" value="DnaE_OBF"/>
    <property type="match status" value="1"/>
</dbReference>
<evidence type="ECO:0000256" key="5">
    <source>
        <dbReference type="ARBA" id="ARBA00022705"/>
    </source>
</evidence>
<evidence type="ECO:0000256" key="8">
    <source>
        <dbReference type="SAM" id="Coils"/>
    </source>
</evidence>
<dbReference type="GO" id="GO:0003887">
    <property type="term" value="F:DNA-directed DNA polymerase activity"/>
    <property type="evidence" value="ECO:0007669"/>
    <property type="project" value="UniProtKB-KW"/>
</dbReference>
<evidence type="ECO:0000313" key="10">
    <source>
        <dbReference type="EMBL" id="BCI63708.1"/>
    </source>
</evidence>